<protein>
    <submittedName>
        <fullName evidence="2">(pine wood nematode) hypothetical protein</fullName>
    </submittedName>
</protein>
<dbReference type="InterPro" id="IPR016024">
    <property type="entry name" value="ARM-type_fold"/>
</dbReference>
<dbReference type="AlphaFoldDB" id="A0A7I8WLL6"/>
<organism evidence="2 3">
    <name type="scientific">Bursaphelenchus xylophilus</name>
    <name type="common">Pinewood nematode worm</name>
    <name type="synonym">Aphelenchoides xylophilus</name>
    <dbReference type="NCBI Taxonomy" id="6326"/>
    <lineage>
        <taxon>Eukaryota</taxon>
        <taxon>Metazoa</taxon>
        <taxon>Ecdysozoa</taxon>
        <taxon>Nematoda</taxon>
        <taxon>Chromadorea</taxon>
        <taxon>Rhabditida</taxon>
        <taxon>Tylenchina</taxon>
        <taxon>Tylenchomorpha</taxon>
        <taxon>Aphelenchoidea</taxon>
        <taxon>Aphelenchoididae</taxon>
        <taxon>Bursaphelenchus</taxon>
    </lineage>
</organism>
<evidence type="ECO:0000313" key="2">
    <source>
        <dbReference type="EMBL" id="CAD5219861.1"/>
    </source>
</evidence>
<reference evidence="2" key="1">
    <citation type="submission" date="2020-09" db="EMBL/GenBank/DDBJ databases">
        <authorList>
            <person name="Kikuchi T."/>
        </authorList>
    </citation>
    <scope>NUCLEOTIDE SEQUENCE</scope>
    <source>
        <strain evidence="2">Ka4C1</strain>
    </source>
</reference>
<feature type="region of interest" description="Disordered" evidence="1">
    <location>
        <begin position="68"/>
        <end position="87"/>
    </location>
</feature>
<proteinExistence type="predicted"/>
<dbReference type="InterPro" id="IPR011989">
    <property type="entry name" value="ARM-like"/>
</dbReference>
<evidence type="ECO:0000313" key="3">
    <source>
        <dbReference type="Proteomes" id="UP000659654"/>
    </source>
</evidence>
<dbReference type="Proteomes" id="UP000582659">
    <property type="component" value="Unassembled WGS sequence"/>
</dbReference>
<dbReference type="EMBL" id="CAJFCV020000003">
    <property type="protein sequence ID" value="CAG9105439.1"/>
    <property type="molecule type" value="Genomic_DNA"/>
</dbReference>
<evidence type="ECO:0000256" key="1">
    <source>
        <dbReference type="SAM" id="MobiDB-lite"/>
    </source>
</evidence>
<accession>A0A7I8WLL6</accession>
<gene>
    <name evidence="2" type="ORF">BXYJ_LOCUS5890</name>
</gene>
<dbReference type="OrthoDB" id="10449429at2759"/>
<name>A0A7I8WLL6_BURXY</name>
<dbReference type="SMR" id="A0A7I8WLL6"/>
<comment type="caution">
    <text evidence="2">The sequence shown here is derived from an EMBL/GenBank/DDBJ whole genome shotgun (WGS) entry which is preliminary data.</text>
</comment>
<sequence length="773" mass="89522">MDSGVSSGYHSLDRKTMMVPSSSGGYPDPSLNYYPQQTQMNPTMAMENIPPYQVPQYPVQYPNAYQYASPAQNKQRSPGRRPNPGYITPQQQIIQQQQQKIQLDQSMAMNCGAADPFRNWNLGANPLRNSQGPPSVHSLSSNMSSLSMMSRATRLSTVSVRTDIDDSHVQYRESVINTDSMLSPEMFARNVEALVQSQMMNPDLAKAVLYYLDKRQHYAYDAQKPLQSCAKLYDFTVKTVYERHEDLKRCPELHVSLFGIWYYLMKMPAMKDLTERLLKESSRVVIMILAKNLGHDQRQNKYCLQMICKILRQLFNVDDRKPVLRFLNTLYTRAFAKECRRENVWKTIASNLPKYSNQAAAIEALRLIFKTPSRGEERIRLMKEFVHFGGLQLLLQCVLPGKYEATLFSSCCFILDLVNDNAIAKLFVKLGGVIAVGHHLDHESPPLVRKVARILRDTSSDDAMEQQDRAQLESVIFKAISNLRLPDKVCVEHVSGFLCNVARISWVKVYLWARNAIRDLLHTLDIELNPQYPPKDQEAETTRLETIDNILVATHSLMNCPINRNDDANSIIRAEDESLHRKNVARYLFAENEERFWNLVKELAKRCEMAAQNVEWRNEDIEIQRHIIILQTHFLNFFRDHFVYYSRPLNAEGLTVIKVLIDVLQSTYSQHQSTQNRDETKMIPAEVSRKRERLIRLERLAERTVQFFAQVVEVHQTLIPTLNRHSDDLKDVLGKVTNLAPEKFLQPLRAHLQKHEDREQDYDYIEFDKPRLL</sequence>
<feature type="region of interest" description="Disordered" evidence="1">
    <location>
        <begin position="1"/>
        <end position="35"/>
    </location>
</feature>
<dbReference type="Proteomes" id="UP000659654">
    <property type="component" value="Unassembled WGS sequence"/>
</dbReference>
<keyword evidence="3" id="KW-1185">Reference proteome</keyword>
<dbReference type="SUPFAM" id="SSF48371">
    <property type="entry name" value="ARM repeat"/>
    <property type="match status" value="1"/>
</dbReference>
<dbReference type="EMBL" id="CAJFDI010000003">
    <property type="protein sequence ID" value="CAD5219861.1"/>
    <property type="molecule type" value="Genomic_DNA"/>
</dbReference>
<dbReference type="Gene3D" id="1.25.10.10">
    <property type="entry name" value="Leucine-rich Repeat Variant"/>
    <property type="match status" value="1"/>
</dbReference>